<organism evidence="6 7">
    <name type="scientific">Dibothriocephalus latus</name>
    <name type="common">Fish tapeworm</name>
    <name type="synonym">Diphyllobothrium latum</name>
    <dbReference type="NCBI Taxonomy" id="60516"/>
    <lineage>
        <taxon>Eukaryota</taxon>
        <taxon>Metazoa</taxon>
        <taxon>Spiralia</taxon>
        <taxon>Lophotrochozoa</taxon>
        <taxon>Platyhelminthes</taxon>
        <taxon>Cestoda</taxon>
        <taxon>Eucestoda</taxon>
        <taxon>Diphyllobothriidea</taxon>
        <taxon>Diphyllobothriidae</taxon>
        <taxon>Dibothriocephalus</taxon>
    </lineage>
</organism>
<reference evidence="6 7" key="1">
    <citation type="submission" date="2018-11" db="EMBL/GenBank/DDBJ databases">
        <authorList>
            <consortium name="Pathogen Informatics"/>
        </authorList>
    </citation>
    <scope>NUCLEOTIDE SEQUENCE [LARGE SCALE GENOMIC DNA]</scope>
</reference>
<dbReference type="OrthoDB" id="283575at2759"/>
<dbReference type="SUPFAM" id="SSF49899">
    <property type="entry name" value="Concanavalin A-like lectins/glucanases"/>
    <property type="match status" value="1"/>
</dbReference>
<gene>
    <name evidence="6" type="ORF">DILT_LOCUS792</name>
</gene>
<dbReference type="PANTHER" id="PTHR15036:SF85">
    <property type="entry name" value="SP2353, ISOFORM A"/>
    <property type="match status" value="1"/>
</dbReference>
<dbReference type="InterPro" id="IPR001791">
    <property type="entry name" value="Laminin_G"/>
</dbReference>
<dbReference type="PROSITE" id="PS00022">
    <property type="entry name" value="EGF_1"/>
    <property type="match status" value="1"/>
</dbReference>
<name>A0A3P6Q994_DIBLA</name>
<dbReference type="SMART" id="SM00282">
    <property type="entry name" value="LamG"/>
    <property type="match status" value="1"/>
</dbReference>
<dbReference type="Pfam" id="PF02210">
    <property type="entry name" value="Laminin_G_2"/>
    <property type="match status" value="1"/>
</dbReference>
<dbReference type="Gene3D" id="2.10.25.10">
    <property type="entry name" value="Laminin"/>
    <property type="match status" value="1"/>
</dbReference>
<dbReference type="Gene3D" id="2.60.120.200">
    <property type="match status" value="1"/>
</dbReference>
<evidence type="ECO:0000256" key="3">
    <source>
        <dbReference type="PROSITE-ProRule" id="PRU00076"/>
    </source>
</evidence>
<dbReference type="GO" id="GO:0016020">
    <property type="term" value="C:membrane"/>
    <property type="evidence" value="ECO:0007669"/>
    <property type="project" value="UniProtKB-SubCell"/>
</dbReference>
<sequence>MFSGKFCHQAVEVYSDIRPDPSQAIGIPSALTLHPQLKIPPKYGCKHNRCKNGASCQADQSAIGYHCLCLPGYAGAFCEKLLSITLPNLKSYLAVEPISRGALIPRGNLSLVFSTLERQGVILYFTEGTDEAMLGTGIHGKQRSPSEMNNRYFAAEIYQGHVKLSYALGARSTAVGYSTAKVNDGNRHQLDIIIQGESAEMYVDGSRNALIQATNIERKFDPTFASSNADAKSREASPRPLALSRRIYLAGGPNDLLATARAAGSIMEASGLTGTIESNYTNKYTYKRKYAVKIKKKLPIGIIVNTSTNNCINKYV</sequence>
<feature type="disulfide bond" evidence="3">
    <location>
        <begin position="69"/>
        <end position="78"/>
    </location>
</feature>
<dbReference type="InterPro" id="IPR000742">
    <property type="entry name" value="EGF"/>
</dbReference>
<dbReference type="InterPro" id="IPR013320">
    <property type="entry name" value="ConA-like_dom_sf"/>
</dbReference>
<accession>A0A3P6Q994</accession>
<evidence type="ECO:0000256" key="1">
    <source>
        <dbReference type="ARBA" id="ARBA00022536"/>
    </source>
</evidence>
<keyword evidence="1 3" id="KW-0245">EGF-like domain</keyword>
<keyword evidence="2 3" id="KW-1015">Disulfide bond</keyword>
<dbReference type="Pfam" id="PF00008">
    <property type="entry name" value="EGF"/>
    <property type="match status" value="1"/>
</dbReference>
<dbReference type="AlphaFoldDB" id="A0A3P6Q994"/>
<dbReference type="PROSITE" id="PS50025">
    <property type="entry name" value="LAM_G_DOMAIN"/>
    <property type="match status" value="1"/>
</dbReference>
<dbReference type="PROSITE" id="PS50026">
    <property type="entry name" value="EGF_3"/>
    <property type="match status" value="1"/>
</dbReference>
<dbReference type="PROSITE" id="PS01186">
    <property type="entry name" value="EGF_2"/>
    <property type="match status" value="1"/>
</dbReference>
<dbReference type="InterPro" id="IPR050372">
    <property type="entry name" value="Neurexin-related_CASP"/>
</dbReference>
<evidence type="ECO:0000259" key="5">
    <source>
        <dbReference type="PROSITE" id="PS50026"/>
    </source>
</evidence>
<evidence type="ECO:0000256" key="2">
    <source>
        <dbReference type="ARBA" id="ARBA00023157"/>
    </source>
</evidence>
<proteinExistence type="predicted"/>
<dbReference type="CDD" id="cd00054">
    <property type="entry name" value="EGF_CA"/>
    <property type="match status" value="1"/>
</dbReference>
<feature type="domain" description="EGF-like" evidence="5">
    <location>
        <begin position="41"/>
        <end position="79"/>
    </location>
</feature>
<dbReference type="FunFam" id="2.10.25.10:FF:000118">
    <property type="entry name" value="protein delta homolog 2"/>
    <property type="match status" value="1"/>
</dbReference>
<comment type="caution">
    <text evidence="3">Lacks conserved residue(s) required for the propagation of feature annotation.</text>
</comment>
<dbReference type="SMART" id="SM00181">
    <property type="entry name" value="EGF"/>
    <property type="match status" value="1"/>
</dbReference>
<evidence type="ECO:0000313" key="6">
    <source>
        <dbReference type="EMBL" id="VDK36655.1"/>
    </source>
</evidence>
<dbReference type="EMBL" id="UYRU01003911">
    <property type="protein sequence ID" value="VDK36655.1"/>
    <property type="molecule type" value="Genomic_DNA"/>
</dbReference>
<evidence type="ECO:0008006" key="8">
    <source>
        <dbReference type="Google" id="ProtNLM"/>
    </source>
</evidence>
<keyword evidence="7" id="KW-1185">Reference proteome</keyword>
<dbReference type="Proteomes" id="UP000281553">
    <property type="component" value="Unassembled WGS sequence"/>
</dbReference>
<evidence type="ECO:0000259" key="4">
    <source>
        <dbReference type="PROSITE" id="PS50025"/>
    </source>
</evidence>
<protein>
    <recommendedName>
        <fullName evidence="8">EGF-like domain-containing protein</fullName>
    </recommendedName>
</protein>
<dbReference type="PANTHER" id="PTHR15036">
    <property type="entry name" value="PIKACHURIN-LIKE PROTEIN"/>
    <property type="match status" value="1"/>
</dbReference>
<dbReference type="CDD" id="cd00110">
    <property type="entry name" value="LamG"/>
    <property type="match status" value="1"/>
</dbReference>
<evidence type="ECO:0000313" key="7">
    <source>
        <dbReference type="Proteomes" id="UP000281553"/>
    </source>
</evidence>
<feature type="disulfide bond" evidence="3">
    <location>
        <begin position="50"/>
        <end position="67"/>
    </location>
</feature>
<feature type="domain" description="Laminin G" evidence="4">
    <location>
        <begin position="82"/>
        <end position="311"/>
    </location>
</feature>